<evidence type="ECO:0000313" key="1">
    <source>
        <dbReference type="EMBL" id="ATU83488.1"/>
    </source>
</evidence>
<sequence>MDSVIRQLTIIPDKVAHHAHVPSPVNGRGYCHIIIPVTEFNECIKELKVLYSNFVIADNIIICLVLSSHVSTLLNKLGQFFTQFCKNGDIFEHRNNVVDVDTHRSKDVEIHISIRRVNVAVVAELVCDLIKPSHNLTNLLREFPQRKSFTLHNIYNIIPSLHFNFCNILKCFLGVDRL</sequence>
<name>A0A2D3I520_9VIRU</name>
<dbReference type="EMBL" id="MF768985">
    <property type="protein sequence ID" value="ATU83488.1"/>
    <property type="molecule type" value="Genomic_DNA"/>
</dbReference>
<accession>A0A2D3I520</accession>
<protein>
    <submittedName>
        <fullName evidence="1">ORF1010</fullName>
    </submittedName>
</protein>
<organism evidence="1">
    <name type="scientific">White spot syndrome virus</name>
    <dbReference type="NCBI Taxonomy" id="342409"/>
    <lineage>
        <taxon>Viruses</taxon>
        <taxon>Viruses incertae sedis</taxon>
        <taxon>Naldaviricetes</taxon>
        <taxon>Nimaviridae</taxon>
        <taxon>Whispovirus</taxon>
    </lineage>
</organism>
<reference evidence="1" key="1">
    <citation type="journal article" date="2018" name="Aquaculture">
        <title>Complete genome sequence of a white spot syndrome virus associated with a disease incursion in Australia.</title>
        <authorList>
            <person name="Oakey J."/>
            <person name="Smith C.S."/>
        </authorList>
    </citation>
    <scope>NUCLEOTIDE SEQUENCE [LARGE SCALE GENOMIC DNA]</scope>
    <source>
        <strain evidence="1">WSSV-AU</strain>
    </source>
</reference>
<dbReference type="Proteomes" id="UP000267516">
    <property type="component" value="Segment"/>
</dbReference>
<proteinExistence type="predicted"/>